<comment type="caution">
    <text evidence="2">The sequence shown here is derived from an EMBL/GenBank/DDBJ whole genome shotgun (WGS) entry which is preliminary data.</text>
</comment>
<dbReference type="InterPro" id="IPR050259">
    <property type="entry name" value="SDR"/>
</dbReference>
<dbReference type="Gene3D" id="3.40.50.720">
    <property type="entry name" value="NAD(P)-binding Rossmann-like Domain"/>
    <property type="match status" value="1"/>
</dbReference>
<dbReference type="PANTHER" id="PTHR42879:SF2">
    <property type="entry name" value="3-OXOACYL-[ACYL-CARRIER-PROTEIN] REDUCTASE FABG"/>
    <property type="match status" value="1"/>
</dbReference>
<dbReference type="InterPro" id="IPR002347">
    <property type="entry name" value="SDR_fam"/>
</dbReference>
<reference evidence="2 3" key="1">
    <citation type="journal article" date="2020" name="Front. Plant Sci.">
        <title>Isolation of Rhizosphere Bacteria That Improve Quality and Water Stress Tolerance in Greenhouse Ornamentals.</title>
        <authorList>
            <person name="Nordstedt N.P."/>
            <person name="Jones M.L."/>
        </authorList>
    </citation>
    <scope>NUCLEOTIDE SEQUENCE [LARGE SCALE GENOMIC DNA]</scope>
    <source>
        <strain evidence="2 3">C6C2</strain>
    </source>
</reference>
<dbReference type="InterPro" id="IPR036291">
    <property type="entry name" value="NAD(P)-bd_dom_sf"/>
</dbReference>
<evidence type="ECO:0000313" key="3">
    <source>
        <dbReference type="Proteomes" id="UP000536746"/>
    </source>
</evidence>
<name>A0ABX2M8W4_9BURK</name>
<protein>
    <submittedName>
        <fullName evidence="2">SDR family oxidoreductase</fullName>
    </submittedName>
</protein>
<sequence length="234" mass="24588">MVFGGARGIGAAAVKRLAEDGYDVSFTYVSRPDKAQELVEHIATAGGRAYAIKADSAKIDEIRSAVADAVAQFGQLKAVVVNAGIYRGAAIEDVTLHDLDEMLNINIRAVFLSIQASIPHLQDGGRVVTIGSNVANHTGHPGSSVYQLTKTAVAGLVKGVALDLAPRQITVNNIQPGPVETDLTADMIEHLIPRSPLKRVGKPQEIGALISYLVSEEAGYMTGASLTIDGGYTL</sequence>
<dbReference type="EMBL" id="JABFMT010000037">
    <property type="protein sequence ID" value="NUU04226.1"/>
    <property type="molecule type" value="Genomic_DNA"/>
</dbReference>
<dbReference type="PANTHER" id="PTHR42879">
    <property type="entry name" value="3-OXOACYL-(ACYL-CARRIER-PROTEIN) REDUCTASE"/>
    <property type="match status" value="1"/>
</dbReference>
<dbReference type="CDD" id="cd05233">
    <property type="entry name" value="SDR_c"/>
    <property type="match status" value="1"/>
</dbReference>
<comment type="similarity">
    <text evidence="1">Belongs to the short-chain dehydrogenases/reductases (SDR) family.</text>
</comment>
<keyword evidence="3" id="KW-1185">Reference proteome</keyword>
<evidence type="ECO:0000256" key="1">
    <source>
        <dbReference type="ARBA" id="ARBA00006484"/>
    </source>
</evidence>
<organism evidence="2 3">
    <name type="scientific">Herbaspirillum robiniae</name>
    <dbReference type="NCBI Taxonomy" id="2014887"/>
    <lineage>
        <taxon>Bacteria</taxon>
        <taxon>Pseudomonadati</taxon>
        <taxon>Pseudomonadota</taxon>
        <taxon>Betaproteobacteria</taxon>
        <taxon>Burkholderiales</taxon>
        <taxon>Oxalobacteraceae</taxon>
        <taxon>Herbaspirillum</taxon>
    </lineage>
</organism>
<evidence type="ECO:0000313" key="2">
    <source>
        <dbReference type="EMBL" id="NUU04226.1"/>
    </source>
</evidence>
<gene>
    <name evidence="2" type="ORF">HNO84_21670</name>
</gene>
<accession>A0ABX2M8W4</accession>
<proteinExistence type="inferred from homology"/>
<dbReference type="Proteomes" id="UP000536746">
    <property type="component" value="Unassembled WGS sequence"/>
</dbReference>
<dbReference type="PRINTS" id="PR00081">
    <property type="entry name" value="GDHRDH"/>
</dbReference>
<dbReference type="Pfam" id="PF13561">
    <property type="entry name" value="adh_short_C2"/>
    <property type="match status" value="1"/>
</dbReference>
<dbReference type="SUPFAM" id="SSF51735">
    <property type="entry name" value="NAD(P)-binding Rossmann-fold domains"/>
    <property type="match status" value="1"/>
</dbReference>